<accession>A0A1M6BZT6</accession>
<reference evidence="11 12" key="1">
    <citation type="submission" date="2016-11" db="EMBL/GenBank/DDBJ databases">
        <authorList>
            <person name="Jaros S."/>
            <person name="Januszkiewicz K."/>
            <person name="Wedrychowicz H."/>
        </authorList>
    </citation>
    <scope>NUCLEOTIDE SEQUENCE [LARGE SCALE GENOMIC DNA]</scope>
    <source>
        <strain evidence="11 12">DSM 21864</strain>
    </source>
</reference>
<dbReference type="NCBIfam" id="TIGR01178">
    <property type="entry name" value="ade"/>
    <property type="match status" value="1"/>
</dbReference>
<dbReference type="EMBL" id="FQZO01000001">
    <property type="protein sequence ID" value="SHI54257.1"/>
    <property type="molecule type" value="Genomic_DNA"/>
</dbReference>
<dbReference type="OrthoDB" id="9775607at2"/>
<dbReference type="InterPro" id="IPR032466">
    <property type="entry name" value="Metal_Hydrolase"/>
</dbReference>
<dbReference type="PANTHER" id="PTHR11113:SF2">
    <property type="entry name" value="ADENINE DEAMINASE"/>
    <property type="match status" value="1"/>
</dbReference>
<dbReference type="PANTHER" id="PTHR11113">
    <property type="entry name" value="N-ACETYLGLUCOSAMINE-6-PHOSPHATE DEACETYLASE"/>
    <property type="match status" value="1"/>
</dbReference>
<name>A0A1M6BZT6_9CLOT</name>
<feature type="domain" description="Adenine deaminase C-terminal" evidence="10">
    <location>
        <begin position="400"/>
        <end position="570"/>
    </location>
</feature>
<dbReference type="InterPro" id="IPR026912">
    <property type="entry name" value="Adenine_deam_C"/>
</dbReference>
<evidence type="ECO:0000313" key="12">
    <source>
        <dbReference type="Proteomes" id="UP000184080"/>
    </source>
</evidence>
<evidence type="ECO:0000313" key="11">
    <source>
        <dbReference type="EMBL" id="SHI54257.1"/>
    </source>
</evidence>
<dbReference type="EC" id="3.5.4.2" evidence="3 8"/>
<dbReference type="Gene3D" id="3.20.20.140">
    <property type="entry name" value="Metal-dependent hydrolases"/>
    <property type="match status" value="1"/>
</dbReference>
<keyword evidence="5 8" id="KW-0464">Manganese</keyword>
<feature type="domain" description="Amidohydrolase-related" evidence="9">
    <location>
        <begin position="66"/>
        <end position="346"/>
    </location>
</feature>
<keyword evidence="4 8" id="KW-0378">Hydrolase</keyword>
<evidence type="ECO:0000259" key="9">
    <source>
        <dbReference type="Pfam" id="PF01979"/>
    </source>
</evidence>
<evidence type="ECO:0000259" key="10">
    <source>
        <dbReference type="Pfam" id="PF13382"/>
    </source>
</evidence>
<evidence type="ECO:0000256" key="4">
    <source>
        <dbReference type="ARBA" id="ARBA00022801"/>
    </source>
</evidence>
<proteinExistence type="inferred from homology"/>
<dbReference type="InterPro" id="IPR011059">
    <property type="entry name" value="Metal-dep_hydrolase_composite"/>
</dbReference>
<dbReference type="SUPFAM" id="SSF51338">
    <property type="entry name" value="Composite domain of metallo-dependent hydrolases"/>
    <property type="match status" value="1"/>
</dbReference>
<dbReference type="Pfam" id="PF13382">
    <property type="entry name" value="Adenine_deam_C"/>
    <property type="match status" value="1"/>
</dbReference>
<gene>
    <name evidence="8" type="primary">ade</name>
    <name evidence="11" type="ORF">SAMN05444401_0952</name>
</gene>
<dbReference type="CDD" id="cd01295">
    <property type="entry name" value="AdeC"/>
    <property type="match status" value="1"/>
</dbReference>
<protein>
    <recommendedName>
        <fullName evidence="7 8">Adenine deaminase</fullName>
        <shortName evidence="8">Adenase</shortName>
        <shortName evidence="8">Adenine aminase</shortName>
        <ecNumber evidence="3 8">3.5.4.2</ecNumber>
    </recommendedName>
</protein>
<comment type="similarity">
    <text evidence="2 8">Belongs to the metallo-dependent hydrolases superfamily. Adenine deaminase family.</text>
</comment>
<keyword evidence="12" id="KW-1185">Reference proteome</keyword>
<evidence type="ECO:0000256" key="5">
    <source>
        <dbReference type="ARBA" id="ARBA00023211"/>
    </source>
</evidence>
<evidence type="ECO:0000256" key="7">
    <source>
        <dbReference type="ARBA" id="ARBA00069718"/>
    </source>
</evidence>
<evidence type="ECO:0000256" key="3">
    <source>
        <dbReference type="ARBA" id="ARBA00012782"/>
    </source>
</evidence>
<dbReference type="AlphaFoldDB" id="A0A1M6BZT6"/>
<dbReference type="SUPFAM" id="SSF51556">
    <property type="entry name" value="Metallo-dependent hydrolases"/>
    <property type="match status" value="1"/>
</dbReference>
<dbReference type="GO" id="GO:0006146">
    <property type="term" value="P:adenine catabolic process"/>
    <property type="evidence" value="ECO:0007669"/>
    <property type="project" value="InterPro"/>
</dbReference>
<dbReference type="InterPro" id="IPR006680">
    <property type="entry name" value="Amidohydro-rel"/>
</dbReference>
<dbReference type="Pfam" id="PF01979">
    <property type="entry name" value="Amidohydro_1"/>
    <property type="match status" value="1"/>
</dbReference>
<dbReference type="STRING" id="1121298.SAMN05444401_0952"/>
<dbReference type="HAMAP" id="MF_01518">
    <property type="entry name" value="Adenine_deamin"/>
    <property type="match status" value="1"/>
</dbReference>
<evidence type="ECO:0000256" key="2">
    <source>
        <dbReference type="ARBA" id="ARBA00006773"/>
    </source>
</evidence>
<dbReference type="Proteomes" id="UP000184080">
    <property type="component" value="Unassembled WGS sequence"/>
</dbReference>
<dbReference type="InterPro" id="IPR006679">
    <property type="entry name" value="Adenine_deam"/>
</dbReference>
<evidence type="ECO:0000256" key="1">
    <source>
        <dbReference type="ARBA" id="ARBA00001936"/>
    </source>
</evidence>
<comment type="cofactor">
    <cofactor evidence="1 8">
        <name>Mn(2+)</name>
        <dbReference type="ChEBI" id="CHEBI:29035"/>
    </cofactor>
</comment>
<organism evidence="11 12">
    <name type="scientific">Clostridium amylolyticum</name>
    <dbReference type="NCBI Taxonomy" id="1121298"/>
    <lineage>
        <taxon>Bacteria</taxon>
        <taxon>Bacillati</taxon>
        <taxon>Bacillota</taxon>
        <taxon>Clostridia</taxon>
        <taxon>Eubacteriales</taxon>
        <taxon>Clostridiaceae</taxon>
        <taxon>Clostridium</taxon>
    </lineage>
</organism>
<comment type="catalytic activity">
    <reaction evidence="6 8">
        <text>adenine + H2O + H(+) = hypoxanthine + NH4(+)</text>
        <dbReference type="Rhea" id="RHEA:23688"/>
        <dbReference type="ChEBI" id="CHEBI:15377"/>
        <dbReference type="ChEBI" id="CHEBI:15378"/>
        <dbReference type="ChEBI" id="CHEBI:16708"/>
        <dbReference type="ChEBI" id="CHEBI:17368"/>
        <dbReference type="ChEBI" id="CHEBI:28938"/>
        <dbReference type="EC" id="3.5.4.2"/>
    </reaction>
</comment>
<dbReference type="FunFam" id="3.20.20.140:FF:000016">
    <property type="entry name" value="Adenine deaminase"/>
    <property type="match status" value="1"/>
</dbReference>
<dbReference type="GO" id="GO:0000034">
    <property type="term" value="F:adenine deaminase activity"/>
    <property type="evidence" value="ECO:0007669"/>
    <property type="project" value="UniProtKB-UniRule"/>
</dbReference>
<sequence>MKLSKTKHLIEVAAGRKKADFLIENCRVVNVFSQEIIYGNLAMSEGVFVGMGDYEGEQVIDGEGKYIVPGLIDSHVHIESSMGSPYEFARAVIPRGTTTVIADCHEIANVKGINGIKYMLQASENLPLDVYIMLPSCVPATSFESSGAILEAEDLEELMEHPRVLGLGEMMDYIGVVLGEEGVLDKLELTEKYHKIVDGHGPMLKDKELNTYAAAGIKTDHECSSHKEALDRLRNGMYIAIREGSAAKNLLDLLPSVNSFNERRFTFCTDDRHPKDIWYEGHIDNNIRMAIKKGVNAVTAIRMATLNTAECYGLKNLGAIAPGFIADFIMVDNLTDFNVVKTFKKGMEIKADWHKSINEDKELLATVSNSVNIKPFTEEDLKVKLSSVYAKVIKIKKHSLITEKVERAVKIDEKGYFVYDDSVDILPIYVFERHKGIGNIGKGLIEGYGLKNGAIASTIAHDSHNLIVIGSDILSIKSAVEKVIEIGGGLVIAKEGKIRGYLCLDIAGIMSSKDLKTVSKVQEELNNIAMEELKVNEGVNAFMTLAFMALPVIPELKLTDKGLFDVVRFQHTSLSRKG</sequence>
<dbReference type="RefSeq" id="WP_073004118.1">
    <property type="nucleotide sequence ID" value="NZ_FQZO01000001.1"/>
</dbReference>
<evidence type="ECO:0000256" key="8">
    <source>
        <dbReference type="HAMAP-Rule" id="MF_01518"/>
    </source>
</evidence>
<evidence type="ECO:0000256" key="6">
    <source>
        <dbReference type="ARBA" id="ARBA00047720"/>
    </source>
</evidence>
<dbReference type="Gene3D" id="2.30.40.10">
    <property type="entry name" value="Urease, subunit C, domain 1"/>
    <property type="match status" value="1"/>
</dbReference>